<feature type="transmembrane region" description="Helical" evidence="1">
    <location>
        <begin position="407"/>
        <end position="425"/>
    </location>
</feature>
<feature type="transmembrane region" description="Helical" evidence="1">
    <location>
        <begin position="258"/>
        <end position="283"/>
    </location>
</feature>
<gene>
    <name evidence="2" type="ORF">AMD00_05650</name>
</gene>
<organism evidence="2 3">
    <name type="scientific">Viridibacillus arvi</name>
    <dbReference type="NCBI Taxonomy" id="263475"/>
    <lineage>
        <taxon>Bacteria</taxon>
        <taxon>Bacillati</taxon>
        <taxon>Bacillota</taxon>
        <taxon>Bacilli</taxon>
        <taxon>Bacillales</taxon>
        <taxon>Caryophanaceae</taxon>
        <taxon>Viridibacillus</taxon>
    </lineage>
</organism>
<keyword evidence="1" id="KW-0472">Membrane</keyword>
<name>A0A0M0LLX5_9BACL</name>
<dbReference type="Proteomes" id="UP000036867">
    <property type="component" value="Unassembled WGS sequence"/>
</dbReference>
<keyword evidence="3" id="KW-1185">Reference proteome</keyword>
<proteinExistence type="predicted"/>
<feature type="transmembrane region" description="Helical" evidence="1">
    <location>
        <begin position="21"/>
        <end position="40"/>
    </location>
</feature>
<dbReference type="STRING" id="263475.AMD00_05650"/>
<dbReference type="AlphaFoldDB" id="A0A0M0LLX5"/>
<dbReference type="EMBL" id="LILB01000001">
    <property type="protein sequence ID" value="KOO51912.1"/>
    <property type="molecule type" value="Genomic_DNA"/>
</dbReference>
<feature type="transmembrane region" description="Helical" evidence="1">
    <location>
        <begin position="355"/>
        <end position="374"/>
    </location>
</feature>
<evidence type="ECO:0000313" key="2">
    <source>
        <dbReference type="EMBL" id="KOO51912.1"/>
    </source>
</evidence>
<keyword evidence="1" id="KW-0812">Transmembrane</keyword>
<feature type="transmembrane region" description="Helical" evidence="1">
    <location>
        <begin position="326"/>
        <end position="348"/>
    </location>
</feature>
<comment type="caution">
    <text evidence="2">The sequence shown here is derived from an EMBL/GenBank/DDBJ whole genome shotgun (WGS) entry which is preliminary data.</text>
</comment>
<protein>
    <submittedName>
        <fullName evidence="2">Uncharacterized protein</fullName>
    </submittedName>
</protein>
<sequence length="430" mass="49867">MRRLFLFEGKKVLKKKTTWAAFFLTIAAVIGLYFFNYSIAKSNHQGNIARLDYIIETYQKWVNDTKVEKEEAEKDGNRKKVKSLTAEIKRIQKSNSKYITRKENYINENWHKIYKEQIPDLHDWLDNFNDQSRGYEGSDQNINNFTSRATLEEVLLIEKNDVTPFIQNSIYTPYLPTIYDEFTGTVKETWEQETKRYATTGLSYIYQLIQQLYIPIFIIIGCFIFANNISSDTSNKKKGLNFYFVLPIQKKKLFIAKYLSGFIYTLGFVVFMLLVPLLCSLFTKGLGSFKYPVLIYEGSEPNPYNSEYNILDPLKDQFHFIHLSSYLLQALLLSIVLVIFLYSFYYVLSLFVRNPIVTAILVGIITFLGLKYPAAYNPFTYVDIHKILNGETATLAFNPAIDLQNGMFVLLGIGCLMTLLGYIRFSKLSN</sequence>
<feature type="transmembrane region" description="Helical" evidence="1">
    <location>
        <begin position="212"/>
        <end position="229"/>
    </location>
</feature>
<evidence type="ECO:0000313" key="3">
    <source>
        <dbReference type="Proteomes" id="UP000036867"/>
    </source>
</evidence>
<reference evidence="3" key="1">
    <citation type="submission" date="2015-08" db="EMBL/GenBank/DDBJ databases">
        <title>Fjat-10028 dsm 16317.</title>
        <authorList>
            <person name="Liu B."/>
            <person name="Wang J."/>
            <person name="Zhu Y."/>
            <person name="Liu G."/>
            <person name="Chen Q."/>
            <person name="Chen Z."/>
            <person name="Lan J."/>
            <person name="Che J."/>
            <person name="Ge C."/>
            <person name="Shi H."/>
            <person name="Pan Z."/>
            <person name="Liu X."/>
        </authorList>
    </citation>
    <scope>NUCLEOTIDE SEQUENCE [LARGE SCALE GENOMIC DNA]</scope>
    <source>
        <strain evidence="3">DSM 16317</strain>
    </source>
</reference>
<evidence type="ECO:0000256" key="1">
    <source>
        <dbReference type="SAM" id="Phobius"/>
    </source>
</evidence>
<accession>A0A0M0LLX5</accession>
<dbReference type="OrthoDB" id="2716697at2"/>
<keyword evidence="1" id="KW-1133">Transmembrane helix</keyword>